<dbReference type="InterPro" id="IPR051950">
    <property type="entry name" value="Dev_reg/Prot_inhib"/>
</dbReference>
<keyword evidence="3" id="KW-0677">Repeat</keyword>
<dbReference type="GO" id="GO:0007160">
    <property type="term" value="P:cell-matrix adhesion"/>
    <property type="evidence" value="ECO:0007669"/>
    <property type="project" value="TreeGrafter"/>
</dbReference>
<dbReference type="Pfam" id="PF00086">
    <property type="entry name" value="Thyroglobulin_1"/>
    <property type="match status" value="4"/>
</dbReference>
<evidence type="ECO:0000256" key="1">
    <source>
        <dbReference type="ARBA" id="ARBA00004613"/>
    </source>
</evidence>
<evidence type="ECO:0000256" key="3">
    <source>
        <dbReference type="ARBA" id="ARBA00022737"/>
    </source>
</evidence>
<dbReference type="Proteomes" id="UP000728032">
    <property type="component" value="Unassembled WGS sequence"/>
</dbReference>
<dbReference type="GO" id="GO:0005604">
    <property type="term" value="C:basement membrane"/>
    <property type="evidence" value="ECO:0007669"/>
    <property type="project" value="TreeGrafter"/>
</dbReference>
<reference evidence="7" key="1">
    <citation type="submission" date="2020-11" db="EMBL/GenBank/DDBJ databases">
        <authorList>
            <person name="Tran Van P."/>
        </authorList>
    </citation>
    <scope>NUCLEOTIDE SEQUENCE</scope>
</reference>
<dbReference type="EMBL" id="OC920987">
    <property type="protein sequence ID" value="CAD7653010.1"/>
    <property type="molecule type" value="Genomic_DNA"/>
</dbReference>
<keyword evidence="8" id="KW-1185">Reference proteome</keyword>
<dbReference type="PROSITE" id="PS51162">
    <property type="entry name" value="THYROGLOBULIN_1_2"/>
    <property type="match status" value="3"/>
</dbReference>
<name>A0A7R9M3W3_9ACAR</name>
<feature type="domain" description="Thyroglobulin type-1" evidence="6">
    <location>
        <begin position="205"/>
        <end position="280"/>
    </location>
</feature>
<keyword evidence="4 5" id="KW-1015">Disulfide bond</keyword>
<dbReference type="OrthoDB" id="6486933at2759"/>
<dbReference type="InterPro" id="IPR000716">
    <property type="entry name" value="Thyroglobulin_1"/>
</dbReference>
<dbReference type="InterPro" id="IPR036857">
    <property type="entry name" value="Thyroglobulin_1_sf"/>
</dbReference>
<dbReference type="EMBL" id="CAJPVJ010006162">
    <property type="protein sequence ID" value="CAG2170197.1"/>
    <property type="molecule type" value="Genomic_DNA"/>
</dbReference>
<feature type="domain" description="Thyroglobulin type-1" evidence="6">
    <location>
        <begin position="65"/>
        <end position="128"/>
    </location>
</feature>
<dbReference type="PANTHER" id="PTHR12352">
    <property type="entry name" value="SECRETED MODULAR CALCIUM-BINDING PROTEIN"/>
    <property type="match status" value="1"/>
</dbReference>
<gene>
    <name evidence="7" type="ORF">ONB1V03_LOCUS9668</name>
</gene>
<evidence type="ECO:0000259" key="6">
    <source>
        <dbReference type="PROSITE" id="PS51162"/>
    </source>
</evidence>
<comment type="caution">
    <text evidence="5">Lacks conserved residue(s) required for the propagation of feature annotation.</text>
</comment>
<dbReference type="AlphaFoldDB" id="A0A7R9M3W3"/>
<dbReference type="SMART" id="SM00211">
    <property type="entry name" value="TY"/>
    <property type="match status" value="4"/>
</dbReference>
<dbReference type="GO" id="GO:0005615">
    <property type="term" value="C:extracellular space"/>
    <property type="evidence" value="ECO:0007669"/>
    <property type="project" value="TreeGrafter"/>
</dbReference>
<evidence type="ECO:0000256" key="4">
    <source>
        <dbReference type="ARBA" id="ARBA00023157"/>
    </source>
</evidence>
<protein>
    <recommendedName>
        <fullName evidence="6">Thyroglobulin type-1 domain-containing protein</fullName>
    </recommendedName>
</protein>
<evidence type="ECO:0000256" key="2">
    <source>
        <dbReference type="ARBA" id="ARBA00022525"/>
    </source>
</evidence>
<dbReference type="CDD" id="cd00191">
    <property type="entry name" value="TY"/>
    <property type="match status" value="1"/>
</dbReference>
<dbReference type="Gene3D" id="4.10.800.10">
    <property type="entry name" value="Thyroglobulin type-1"/>
    <property type="match status" value="4"/>
</dbReference>
<evidence type="ECO:0000256" key="5">
    <source>
        <dbReference type="PROSITE-ProRule" id="PRU00500"/>
    </source>
</evidence>
<organism evidence="7">
    <name type="scientific">Oppiella nova</name>
    <dbReference type="NCBI Taxonomy" id="334625"/>
    <lineage>
        <taxon>Eukaryota</taxon>
        <taxon>Metazoa</taxon>
        <taxon>Ecdysozoa</taxon>
        <taxon>Arthropoda</taxon>
        <taxon>Chelicerata</taxon>
        <taxon>Arachnida</taxon>
        <taxon>Acari</taxon>
        <taxon>Acariformes</taxon>
        <taxon>Sarcoptiformes</taxon>
        <taxon>Oribatida</taxon>
        <taxon>Brachypylina</taxon>
        <taxon>Oppioidea</taxon>
        <taxon>Oppiidae</taxon>
        <taxon>Oppiella</taxon>
    </lineage>
</organism>
<dbReference type="PANTHER" id="PTHR12352:SF3">
    <property type="entry name" value="NIDOGEN-2"/>
    <property type="match status" value="1"/>
</dbReference>
<evidence type="ECO:0000313" key="7">
    <source>
        <dbReference type="EMBL" id="CAD7653010.1"/>
    </source>
</evidence>
<proteinExistence type="predicted"/>
<keyword evidence="2" id="KW-0964">Secreted</keyword>
<evidence type="ECO:0000313" key="8">
    <source>
        <dbReference type="Proteomes" id="UP000728032"/>
    </source>
</evidence>
<feature type="domain" description="Thyroglobulin type-1" evidence="6">
    <location>
        <begin position="300"/>
        <end position="353"/>
    </location>
</feature>
<dbReference type="SUPFAM" id="SSF57610">
    <property type="entry name" value="Thyroglobulin type-1 domain"/>
    <property type="match status" value="4"/>
</dbReference>
<comment type="subcellular location">
    <subcellularLocation>
        <location evidence="1">Secreted</location>
    </subcellularLocation>
</comment>
<accession>A0A7R9M3W3</accession>
<feature type="disulfide bond" evidence="5">
    <location>
        <begin position="68"/>
        <end position="87"/>
    </location>
</feature>
<sequence length="375" mass="42658">MKIYKNATICGCCHLCLRELKVGEECVQDMAGSIPGTVCGPHLKCAKANKKSVCTKISDILVPSGRSCEKEAIEVSEITAGPPKPDCDEFGDYAPKLCRNGTLCHCVDKKGNRIFGSATYDKASDMDCLCSRQFAEVNDQLSAMNFNIDPVFFPKCQSNGNFEPFQVVDNYTYCVNTTKGEVLERAVGKRDVDQLSCKKQRYDYVSECEKEYMNATKQIREREDEGQLVVGWDVPKCDIDGTFAPVQCLNQFCYCVNKKGEKYRGTQVDRNDKLAINQTCNCVREMELIRDIEKKSWDKVTDLFAQYRCERNGNYLVLQCTESACYCVNPNDGSQIPPSRLKTNVKDIRKLPCYKEYEHKYQDIDFLHKTYPDVF</sequence>